<dbReference type="Pfam" id="PF12771">
    <property type="entry name" value="SusD-like_2"/>
    <property type="match status" value="2"/>
</dbReference>
<evidence type="ECO:0000256" key="1">
    <source>
        <dbReference type="SAM" id="SignalP"/>
    </source>
</evidence>
<dbReference type="AlphaFoldDB" id="A0A399SGW0"/>
<sequence length="556" mass="62874">MKTRYNFFKKIVCASLFTAGALATTSCDNYLDVNTNPNGPDQVVAPHLYLPAMQSELALGIQFDSRYLGRYIQNWNARDTDLTWDRHGYVSGSDAAGQLWRSVYWPMGQNLTDMIDKAAEEERWDFVGVGYVMRAFGWQLLTDYHGEIVVKQAFEPGRTTFDYDSQEYVYEEVRRLTMLAIENLKRTDGKVGTASTLAQGDLIYGGDRSKWLRFAYGLLAVNESRLTNKSTFNPDKVIEYVDQALQSNADDASVRFEGAVSSDTNFFGPRRGNLNSYRQSKFIVSLLDGTNPVLSDPSLIGDDPIFAGQHLKDPRLPVMLSPANDGQYRGVTPSVGVSEYTVANERPRNLWNTASDNVASTTPNKYLFGNNARFPLMTYAQLQFIKAEAALIKGAKDVALDAYTKGVNAHMNFAKTFVTNDATTPEDEVAVFEQRRAEYLASEKLMPKSANELTIRHIMLQKYIAQWGWGFIETWSDLRRYHYIENPDGTIDQDPSNNVFAGFTFPSQFFGVNQGEPAYRFRPRFNSEYMWNVASLDKIGGLAPNYHTVEIWFSKK</sequence>
<proteinExistence type="predicted"/>
<evidence type="ECO:0000313" key="3">
    <source>
        <dbReference type="Proteomes" id="UP000266005"/>
    </source>
</evidence>
<dbReference type="RefSeq" id="WP_119430225.1">
    <property type="nucleotide sequence ID" value="NZ_QWGE01000001.1"/>
</dbReference>
<feature type="signal peptide" evidence="1">
    <location>
        <begin position="1"/>
        <end position="23"/>
    </location>
</feature>
<accession>A0A399SGW0</accession>
<dbReference type="OrthoDB" id="622163at2"/>
<evidence type="ECO:0000313" key="2">
    <source>
        <dbReference type="EMBL" id="RIJ42341.1"/>
    </source>
</evidence>
<protein>
    <submittedName>
        <fullName evidence="2">SusD/RagB family nutrient-binding outer membrane lipoprotein</fullName>
    </submittedName>
</protein>
<dbReference type="SUPFAM" id="SSF48452">
    <property type="entry name" value="TPR-like"/>
    <property type="match status" value="1"/>
</dbReference>
<reference evidence="3" key="1">
    <citation type="submission" date="2018-08" db="EMBL/GenBank/DDBJ databases">
        <title>Mucilaginibacter sp. MYSH2.</title>
        <authorList>
            <person name="Seo T."/>
        </authorList>
    </citation>
    <scope>NUCLEOTIDE SEQUENCE [LARGE SCALE GENOMIC DNA]</scope>
    <source>
        <strain evidence="3">KIRAN</strain>
    </source>
</reference>
<gene>
    <name evidence="2" type="ORF">D1627_00250</name>
</gene>
<dbReference type="Gene3D" id="1.25.40.390">
    <property type="match status" value="1"/>
</dbReference>
<keyword evidence="1" id="KW-0732">Signal</keyword>
<dbReference type="PROSITE" id="PS51257">
    <property type="entry name" value="PROKAR_LIPOPROTEIN"/>
    <property type="match status" value="1"/>
</dbReference>
<feature type="chain" id="PRO_5017241227" evidence="1">
    <location>
        <begin position="24"/>
        <end position="556"/>
    </location>
</feature>
<dbReference type="InterPro" id="IPR041662">
    <property type="entry name" value="SusD-like_2"/>
</dbReference>
<keyword evidence="2" id="KW-0449">Lipoprotein</keyword>
<dbReference type="EMBL" id="QWGE01000001">
    <property type="protein sequence ID" value="RIJ42341.1"/>
    <property type="molecule type" value="Genomic_DNA"/>
</dbReference>
<organism evidence="2 3">
    <name type="scientific">Pontibacter oryzae</name>
    <dbReference type="NCBI Taxonomy" id="2304593"/>
    <lineage>
        <taxon>Bacteria</taxon>
        <taxon>Pseudomonadati</taxon>
        <taxon>Bacteroidota</taxon>
        <taxon>Cytophagia</taxon>
        <taxon>Cytophagales</taxon>
        <taxon>Hymenobacteraceae</taxon>
        <taxon>Pontibacter</taxon>
    </lineage>
</organism>
<name>A0A399SGW0_9BACT</name>
<dbReference type="Proteomes" id="UP000266005">
    <property type="component" value="Unassembled WGS sequence"/>
</dbReference>
<comment type="caution">
    <text evidence="2">The sequence shown here is derived from an EMBL/GenBank/DDBJ whole genome shotgun (WGS) entry which is preliminary data.</text>
</comment>
<dbReference type="InterPro" id="IPR011990">
    <property type="entry name" value="TPR-like_helical_dom_sf"/>
</dbReference>
<keyword evidence="3" id="KW-1185">Reference proteome</keyword>